<dbReference type="EMBL" id="KV864301">
    <property type="protein sequence ID" value="ONK54736.1"/>
    <property type="molecule type" value="Genomic_DNA"/>
</dbReference>
<dbReference type="Gramene" id="ONK54736">
    <property type="protein sequence ID" value="ONK54736"/>
    <property type="gene ID" value="A4U43_UnF12200"/>
</dbReference>
<name>A0A1R3L551_ASPOF</name>
<reference evidence="2" key="1">
    <citation type="journal article" date="2017" name="Nat. Commun.">
        <title>The asparagus genome sheds light on the origin and evolution of a young Y chromosome.</title>
        <authorList>
            <person name="Harkess A."/>
            <person name="Zhou J."/>
            <person name="Xu C."/>
            <person name="Bowers J.E."/>
            <person name="Van der Hulst R."/>
            <person name="Ayyampalayam S."/>
            <person name="Mercati F."/>
            <person name="Riccardi P."/>
            <person name="McKain M.R."/>
            <person name="Kakrana A."/>
            <person name="Tang H."/>
            <person name="Ray J."/>
            <person name="Groenendijk J."/>
            <person name="Arikit S."/>
            <person name="Mathioni S.M."/>
            <person name="Nakano M."/>
            <person name="Shan H."/>
            <person name="Telgmann-Rauber A."/>
            <person name="Kanno A."/>
            <person name="Yue Z."/>
            <person name="Chen H."/>
            <person name="Li W."/>
            <person name="Chen Y."/>
            <person name="Xu X."/>
            <person name="Zhang Y."/>
            <person name="Luo S."/>
            <person name="Chen H."/>
            <person name="Gao J."/>
            <person name="Mao Z."/>
            <person name="Pires J.C."/>
            <person name="Luo M."/>
            <person name="Kudrna D."/>
            <person name="Wing R.A."/>
            <person name="Meyers B.C."/>
            <person name="Yi K."/>
            <person name="Kong H."/>
            <person name="Lavrijsen P."/>
            <person name="Sunseri F."/>
            <person name="Falavigna A."/>
            <person name="Ye Y."/>
            <person name="Leebens-Mack J.H."/>
            <person name="Chen G."/>
        </authorList>
    </citation>
    <scope>NUCLEOTIDE SEQUENCE [LARGE SCALE GENOMIC DNA]</scope>
    <source>
        <strain evidence="2">cv. DH0086</strain>
    </source>
</reference>
<protein>
    <submittedName>
        <fullName evidence="1">Uncharacterized protein</fullName>
    </submittedName>
</protein>
<accession>A0A1R3L551</accession>
<sequence>MRLKLKKERIGYNQEILVVNKRRWQASGKVPGLTPNINKLVVEPPRVAAEVEAGVEQSGPAQDTTEAEAEQLFRAMCIHPESGAGYNLLNRANPSVPHQLLRRTPAETFGLLHGDPYPLIRVPHPRSG</sequence>
<evidence type="ECO:0000313" key="1">
    <source>
        <dbReference type="EMBL" id="ONK54736.1"/>
    </source>
</evidence>
<dbReference type="AlphaFoldDB" id="A0A1R3L551"/>
<proteinExistence type="predicted"/>
<keyword evidence="2" id="KW-1185">Reference proteome</keyword>
<dbReference type="Proteomes" id="UP000243459">
    <property type="component" value="Unassembled WGS sequence"/>
</dbReference>
<gene>
    <name evidence="1" type="ORF">A4U43_UnF12200</name>
</gene>
<evidence type="ECO:0000313" key="2">
    <source>
        <dbReference type="Proteomes" id="UP000243459"/>
    </source>
</evidence>
<organism evidence="1 2">
    <name type="scientific">Asparagus officinalis</name>
    <name type="common">Garden asparagus</name>
    <dbReference type="NCBI Taxonomy" id="4686"/>
    <lineage>
        <taxon>Eukaryota</taxon>
        <taxon>Viridiplantae</taxon>
        <taxon>Streptophyta</taxon>
        <taxon>Embryophyta</taxon>
        <taxon>Tracheophyta</taxon>
        <taxon>Spermatophyta</taxon>
        <taxon>Magnoliopsida</taxon>
        <taxon>Liliopsida</taxon>
        <taxon>Asparagales</taxon>
        <taxon>Asparagaceae</taxon>
        <taxon>Asparagoideae</taxon>
        <taxon>Asparagus</taxon>
    </lineage>
</organism>